<reference evidence="4 5" key="1">
    <citation type="submission" date="2015-11" db="EMBL/GenBank/DDBJ databases">
        <title>The genome of Debaryomyces fabryi.</title>
        <authorList>
            <person name="Tafer H."/>
            <person name="Lopandic K."/>
        </authorList>
    </citation>
    <scope>NUCLEOTIDE SEQUENCE [LARGE SCALE GENOMIC DNA]</scope>
    <source>
        <strain evidence="4 5">CBS 789</strain>
    </source>
</reference>
<comment type="subcellular location">
    <subcellularLocation>
        <location evidence="1">Mitochondrion membrane</location>
    </subcellularLocation>
</comment>
<dbReference type="InterPro" id="IPR021278">
    <property type="entry name" value="ATP19"/>
</dbReference>
<evidence type="ECO:0000256" key="2">
    <source>
        <dbReference type="ARBA" id="ARBA00023128"/>
    </source>
</evidence>
<dbReference type="PANTHER" id="PTHR28074">
    <property type="entry name" value="ATP SYNTHASE SUBUNIT K, MITOCHONDRIAL"/>
    <property type="match status" value="1"/>
</dbReference>
<keyword evidence="2" id="KW-0496">Mitochondrion</keyword>
<organism evidence="4 5">
    <name type="scientific">Debaryomyces fabryi</name>
    <dbReference type="NCBI Taxonomy" id="58627"/>
    <lineage>
        <taxon>Eukaryota</taxon>
        <taxon>Fungi</taxon>
        <taxon>Dikarya</taxon>
        <taxon>Ascomycota</taxon>
        <taxon>Saccharomycotina</taxon>
        <taxon>Pichiomycetes</taxon>
        <taxon>Debaryomycetaceae</taxon>
        <taxon>Debaryomyces</taxon>
    </lineage>
</organism>
<protein>
    <recommendedName>
        <fullName evidence="6">ATP synthase subunit K, mitochondrial</fullName>
    </recommendedName>
</protein>
<accession>A0A0V1PTX9</accession>
<evidence type="ECO:0000256" key="1">
    <source>
        <dbReference type="ARBA" id="ARBA00004325"/>
    </source>
</evidence>
<name>A0A0V1PTX9_9ASCO</name>
<dbReference type="RefSeq" id="XP_015465721.1">
    <property type="nucleotide sequence ID" value="XM_015613443.1"/>
</dbReference>
<keyword evidence="5" id="KW-1185">Reference proteome</keyword>
<keyword evidence="3" id="KW-0472">Membrane</keyword>
<evidence type="ECO:0000256" key="3">
    <source>
        <dbReference type="ARBA" id="ARBA00023136"/>
    </source>
</evidence>
<proteinExistence type="predicted"/>
<dbReference type="Proteomes" id="UP000054251">
    <property type="component" value="Unassembled WGS sequence"/>
</dbReference>
<dbReference type="Pfam" id="PF11022">
    <property type="entry name" value="ATP19"/>
    <property type="match status" value="1"/>
</dbReference>
<evidence type="ECO:0000313" key="5">
    <source>
        <dbReference type="Proteomes" id="UP000054251"/>
    </source>
</evidence>
<comment type="caution">
    <text evidence="4">The sequence shown here is derived from an EMBL/GenBank/DDBJ whole genome shotgun (WGS) entry which is preliminary data.</text>
</comment>
<dbReference type="GO" id="GO:0031966">
    <property type="term" value="C:mitochondrial membrane"/>
    <property type="evidence" value="ECO:0007669"/>
    <property type="project" value="UniProtKB-SubCell"/>
</dbReference>
<dbReference type="OrthoDB" id="2094445at2759"/>
<dbReference type="GeneID" id="26841623"/>
<evidence type="ECO:0008006" key="6">
    <source>
        <dbReference type="Google" id="ProtNLM"/>
    </source>
</evidence>
<dbReference type="AlphaFoldDB" id="A0A0V1PTX9"/>
<dbReference type="EMBL" id="LMYN01000130">
    <property type="protein sequence ID" value="KRZ99618.1"/>
    <property type="molecule type" value="Genomic_DNA"/>
</dbReference>
<sequence>MGAYTILGKSVPSHQLALATLGSVILVAAPKPWGTAAPKHPQINASSKEEEKFVQEWLAKHSAEEKH</sequence>
<evidence type="ECO:0000313" key="4">
    <source>
        <dbReference type="EMBL" id="KRZ99618.1"/>
    </source>
</evidence>
<dbReference type="GO" id="GO:0015986">
    <property type="term" value="P:proton motive force-driven ATP synthesis"/>
    <property type="evidence" value="ECO:0007669"/>
    <property type="project" value="TreeGrafter"/>
</dbReference>
<gene>
    <name evidence="4" type="ORF">AC631_04614</name>
</gene>
<dbReference type="PANTHER" id="PTHR28074:SF1">
    <property type="entry name" value="ATP SYNTHASE SUBUNIT K, MITOCHONDRIAL"/>
    <property type="match status" value="1"/>
</dbReference>